<evidence type="ECO:0000256" key="1">
    <source>
        <dbReference type="ARBA" id="ARBA00006082"/>
    </source>
</evidence>
<dbReference type="NCBIfam" id="TIGR00585">
    <property type="entry name" value="mutl"/>
    <property type="match status" value="1"/>
</dbReference>
<evidence type="ECO:0000256" key="5">
    <source>
        <dbReference type="HAMAP-Rule" id="MF_00149"/>
    </source>
</evidence>
<accession>A0A4Y4CVF1</accession>
<dbReference type="SUPFAM" id="SSF55874">
    <property type="entry name" value="ATPase domain of HSP90 chaperone/DNA topoisomerase II/histidine kinase"/>
    <property type="match status" value="1"/>
</dbReference>
<dbReference type="InterPro" id="IPR037198">
    <property type="entry name" value="MutL_C_sf"/>
</dbReference>
<feature type="region of interest" description="Disordered" evidence="6">
    <location>
        <begin position="328"/>
        <end position="359"/>
    </location>
</feature>
<evidence type="ECO:0000259" key="8">
    <source>
        <dbReference type="SMART" id="SM01340"/>
    </source>
</evidence>
<dbReference type="GO" id="GO:0005524">
    <property type="term" value="F:ATP binding"/>
    <property type="evidence" value="ECO:0007669"/>
    <property type="project" value="InterPro"/>
</dbReference>
<proteinExistence type="inferred from homology"/>
<reference evidence="9 10" key="1">
    <citation type="submission" date="2019-06" db="EMBL/GenBank/DDBJ databases">
        <title>Whole genome shotgun sequence of Zoogloea ramigera NBRC 15342.</title>
        <authorList>
            <person name="Hosoyama A."/>
            <person name="Uohara A."/>
            <person name="Ohji S."/>
            <person name="Ichikawa N."/>
        </authorList>
    </citation>
    <scope>NUCLEOTIDE SEQUENCE [LARGE SCALE GENOMIC DNA]</scope>
    <source>
        <strain evidence="9 10">NBRC 15342</strain>
    </source>
</reference>
<dbReference type="InterPro" id="IPR014790">
    <property type="entry name" value="MutL_C"/>
</dbReference>
<dbReference type="Gene3D" id="3.30.230.10">
    <property type="match status" value="1"/>
</dbReference>
<dbReference type="SMART" id="SM01340">
    <property type="entry name" value="DNA_mis_repair"/>
    <property type="match status" value="1"/>
</dbReference>
<dbReference type="GO" id="GO:0016887">
    <property type="term" value="F:ATP hydrolysis activity"/>
    <property type="evidence" value="ECO:0007669"/>
    <property type="project" value="InterPro"/>
</dbReference>
<dbReference type="Gene3D" id="3.30.1370.100">
    <property type="entry name" value="MutL, C-terminal domain, regulatory subdomain"/>
    <property type="match status" value="1"/>
</dbReference>
<dbReference type="PROSITE" id="PS00058">
    <property type="entry name" value="DNA_MISMATCH_REPAIR_1"/>
    <property type="match status" value="1"/>
</dbReference>
<dbReference type="SUPFAM" id="SSF54211">
    <property type="entry name" value="Ribosomal protein S5 domain 2-like"/>
    <property type="match status" value="1"/>
</dbReference>
<dbReference type="InterPro" id="IPR014762">
    <property type="entry name" value="DNA_mismatch_repair_CS"/>
</dbReference>
<dbReference type="Pfam" id="PF08676">
    <property type="entry name" value="MutL_C"/>
    <property type="match status" value="1"/>
</dbReference>
<dbReference type="InterPro" id="IPR038973">
    <property type="entry name" value="MutL/Mlh/Pms-like"/>
</dbReference>
<dbReference type="Gene3D" id="3.30.1540.20">
    <property type="entry name" value="MutL, C-terminal domain, dimerisation subdomain"/>
    <property type="match status" value="1"/>
</dbReference>
<comment type="caution">
    <text evidence="9">The sequence shown here is derived from an EMBL/GenBank/DDBJ whole genome shotgun (WGS) entry which is preliminary data.</text>
</comment>
<dbReference type="OrthoDB" id="9763467at2"/>
<dbReference type="GO" id="GO:0006298">
    <property type="term" value="P:mismatch repair"/>
    <property type="evidence" value="ECO:0007669"/>
    <property type="project" value="UniProtKB-UniRule"/>
</dbReference>
<dbReference type="CDD" id="cd16926">
    <property type="entry name" value="HATPase_MutL-MLH-PMS-like"/>
    <property type="match status" value="1"/>
</dbReference>
<dbReference type="InterPro" id="IPR042120">
    <property type="entry name" value="MutL_C_dimsub"/>
</dbReference>
<dbReference type="RefSeq" id="WP_141353698.1">
    <property type="nucleotide sequence ID" value="NZ_BJNV01000057.1"/>
</dbReference>
<evidence type="ECO:0000313" key="10">
    <source>
        <dbReference type="Proteomes" id="UP000318422"/>
    </source>
</evidence>
<keyword evidence="10" id="KW-1185">Reference proteome</keyword>
<evidence type="ECO:0000259" key="7">
    <source>
        <dbReference type="SMART" id="SM00853"/>
    </source>
</evidence>
<dbReference type="InterPro" id="IPR013507">
    <property type="entry name" value="DNA_mismatch_S5_2-like"/>
</dbReference>
<dbReference type="HAMAP" id="MF_00149">
    <property type="entry name" value="DNA_mis_repair"/>
    <property type="match status" value="1"/>
</dbReference>
<evidence type="ECO:0000256" key="4">
    <source>
        <dbReference type="ARBA" id="ARBA00023204"/>
    </source>
</evidence>
<keyword evidence="4 5" id="KW-0234">DNA repair</keyword>
<dbReference type="NCBIfam" id="NF000949">
    <property type="entry name" value="PRK00095.1-2"/>
    <property type="match status" value="1"/>
</dbReference>
<dbReference type="InterPro" id="IPR002099">
    <property type="entry name" value="MutL/Mlh/PMS"/>
</dbReference>
<dbReference type="SMART" id="SM00853">
    <property type="entry name" value="MutL_C"/>
    <property type="match status" value="1"/>
</dbReference>
<dbReference type="InterPro" id="IPR020667">
    <property type="entry name" value="DNA_mismatch_repair_MutL"/>
</dbReference>
<evidence type="ECO:0000256" key="2">
    <source>
        <dbReference type="ARBA" id="ARBA00021975"/>
    </source>
</evidence>
<dbReference type="FunFam" id="3.30.565.10:FF:000003">
    <property type="entry name" value="DNA mismatch repair endonuclease MutL"/>
    <property type="match status" value="1"/>
</dbReference>
<dbReference type="InterPro" id="IPR042121">
    <property type="entry name" value="MutL_C_regsub"/>
</dbReference>
<dbReference type="GO" id="GO:0032300">
    <property type="term" value="C:mismatch repair complex"/>
    <property type="evidence" value="ECO:0007669"/>
    <property type="project" value="InterPro"/>
</dbReference>
<gene>
    <name evidence="5 9" type="primary">mutL</name>
    <name evidence="9" type="ORF">ZRA01_29880</name>
</gene>
<evidence type="ECO:0000256" key="3">
    <source>
        <dbReference type="ARBA" id="ARBA00022763"/>
    </source>
</evidence>
<dbReference type="EMBL" id="BJNV01000057">
    <property type="protein sequence ID" value="GEC96915.1"/>
    <property type="molecule type" value="Genomic_DNA"/>
</dbReference>
<dbReference type="AlphaFoldDB" id="A0A4Y4CVF1"/>
<evidence type="ECO:0000256" key="6">
    <source>
        <dbReference type="SAM" id="MobiDB-lite"/>
    </source>
</evidence>
<feature type="domain" description="MutL C-terminal dimerisation" evidence="7">
    <location>
        <begin position="421"/>
        <end position="563"/>
    </location>
</feature>
<dbReference type="Gene3D" id="3.30.565.10">
    <property type="entry name" value="Histidine kinase-like ATPase, C-terminal domain"/>
    <property type="match status" value="1"/>
</dbReference>
<dbReference type="Pfam" id="PF01119">
    <property type="entry name" value="DNA_mis_repair"/>
    <property type="match status" value="1"/>
</dbReference>
<dbReference type="InterPro" id="IPR014721">
    <property type="entry name" value="Ribsml_uS5_D2-typ_fold_subgr"/>
</dbReference>
<dbReference type="Pfam" id="PF13589">
    <property type="entry name" value="HATPase_c_3"/>
    <property type="match status" value="1"/>
</dbReference>
<dbReference type="CDD" id="cd03482">
    <property type="entry name" value="MutL_Trans_MutL"/>
    <property type="match status" value="1"/>
</dbReference>
<evidence type="ECO:0000313" key="9">
    <source>
        <dbReference type="EMBL" id="GEC96915.1"/>
    </source>
</evidence>
<dbReference type="PANTHER" id="PTHR10073:SF12">
    <property type="entry name" value="DNA MISMATCH REPAIR PROTEIN MLH1"/>
    <property type="match status" value="1"/>
</dbReference>
<sequence>MPIHLLPDHLINQIAAGEVVERPASVLKEVLENAMDAGSTAVEVQLEQGGVRRIRVADDGCGIPKDELPLALERHATSKIASLDDLEHVGTMGFRGEALAAIAAVSRMSITSRFDGAPHAWRIDADPRELSPAALNHGTVVDVADLYFNTPARRKFLKSEGTEFAHCDDVFRRLALARPDVALQLSHNGRVSLRLPSGRREARVRSLLGDDFLNAARLVEADAGPLRLTGYASLPAYSRSSRDAQFFYVNGRFVRDKLLTHAIREAYADILHGSRHPAYVLFLELDPYGVDVNVHPAKIEVRFRDSRAVHQFVYHALKRTLAASGAGGLADEASRPEAPAPTGAPAAQPSHHYPPPQQGRLAMEPAARAYFDFAASARPEPAAPQAGFIPTAFAPRAGTPQPATTAPAMPAGDLAPPLGYALAQLHGVYILAQNEAGLILVDMHAAHERILYERLKTLLDGTPGVQRLLIPAVFGVGAKDMASAEEHAELLERMGFEIAPAGPSELAVRSVPALLAAAPVGELVRSLLAELRDYPATEVITARRNELLATMACHGAVRANRSLTLPEMNALLREMEATERADQCNHGRPTWTALTMADLDKLFLRGR</sequence>
<comment type="function">
    <text evidence="5">This protein is involved in the repair of mismatches in DNA. It is required for dam-dependent methyl-directed DNA mismatch repair. May act as a 'molecular matchmaker', a protein that promotes the formation of a stable complex between two or more DNA-binding proteins in an ATP-dependent manner without itself being part of a final effector complex.</text>
</comment>
<dbReference type="GO" id="GO:0140664">
    <property type="term" value="F:ATP-dependent DNA damage sensor activity"/>
    <property type="evidence" value="ECO:0007669"/>
    <property type="project" value="InterPro"/>
</dbReference>
<organism evidence="9 10">
    <name type="scientific">Zoogloea ramigera</name>
    <dbReference type="NCBI Taxonomy" id="350"/>
    <lineage>
        <taxon>Bacteria</taxon>
        <taxon>Pseudomonadati</taxon>
        <taxon>Pseudomonadota</taxon>
        <taxon>Betaproteobacteria</taxon>
        <taxon>Rhodocyclales</taxon>
        <taxon>Zoogloeaceae</taxon>
        <taxon>Zoogloea</taxon>
    </lineage>
</organism>
<dbReference type="Proteomes" id="UP000318422">
    <property type="component" value="Unassembled WGS sequence"/>
</dbReference>
<name>A0A4Y4CVF1_ZOORA</name>
<dbReference type="SUPFAM" id="SSF118116">
    <property type="entry name" value="DNA mismatch repair protein MutL"/>
    <property type="match status" value="1"/>
</dbReference>
<protein>
    <recommendedName>
        <fullName evidence="2 5">DNA mismatch repair protein MutL</fullName>
    </recommendedName>
</protein>
<dbReference type="InterPro" id="IPR036890">
    <property type="entry name" value="HATPase_C_sf"/>
</dbReference>
<feature type="compositionally biased region" description="Low complexity" evidence="6">
    <location>
        <begin position="336"/>
        <end position="349"/>
    </location>
</feature>
<dbReference type="InterPro" id="IPR020568">
    <property type="entry name" value="Ribosomal_Su5_D2-typ_SF"/>
</dbReference>
<keyword evidence="3 5" id="KW-0227">DNA damage</keyword>
<dbReference type="GO" id="GO:0030983">
    <property type="term" value="F:mismatched DNA binding"/>
    <property type="evidence" value="ECO:0007669"/>
    <property type="project" value="InterPro"/>
</dbReference>
<feature type="domain" description="DNA mismatch repair protein S5" evidence="8">
    <location>
        <begin position="204"/>
        <end position="322"/>
    </location>
</feature>
<comment type="similarity">
    <text evidence="1 5">Belongs to the DNA mismatch repair MutL/HexB family.</text>
</comment>
<dbReference type="PANTHER" id="PTHR10073">
    <property type="entry name" value="DNA MISMATCH REPAIR PROTEIN MLH, PMS, MUTL"/>
    <property type="match status" value="1"/>
</dbReference>